<dbReference type="PANTHER" id="PTHR10666">
    <property type="entry name" value="UBIQUITIN"/>
    <property type="match status" value="1"/>
</dbReference>
<dbReference type="STRING" id="35608.A0A2U1Q7P6"/>
<accession>A0A2U1Q7P6</accession>
<dbReference type="AlphaFoldDB" id="A0A2U1Q7P6"/>
<evidence type="ECO:0000256" key="2">
    <source>
        <dbReference type="ARBA" id="ARBA00022843"/>
    </source>
</evidence>
<dbReference type="EMBL" id="PKPP01000340">
    <property type="protein sequence ID" value="PWA94029.1"/>
    <property type="molecule type" value="Genomic_DNA"/>
</dbReference>
<dbReference type="Pfam" id="PF00240">
    <property type="entry name" value="ubiquitin"/>
    <property type="match status" value="1"/>
</dbReference>
<evidence type="ECO:0000256" key="1">
    <source>
        <dbReference type="ARBA" id="ARBA00022499"/>
    </source>
</evidence>
<evidence type="ECO:0000313" key="4">
    <source>
        <dbReference type="EMBL" id="PWA94029.1"/>
    </source>
</evidence>
<keyword evidence="1" id="KW-1017">Isopeptide bond</keyword>
<dbReference type="Proteomes" id="UP000245207">
    <property type="component" value="Unassembled WGS sequence"/>
</dbReference>
<dbReference type="InterPro" id="IPR029071">
    <property type="entry name" value="Ubiquitin-like_domsf"/>
</dbReference>
<dbReference type="OrthoDB" id="1641503at2759"/>
<reference evidence="4 5" key="1">
    <citation type="journal article" date="2018" name="Mol. Plant">
        <title>The genome of Artemisia annua provides insight into the evolution of Asteraceae family and artemisinin biosynthesis.</title>
        <authorList>
            <person name="Shen Q."/>
            <person name="Zhang L."/>
            <person name="Liao Z."/>
            <person name="Wang S."/>
            <person name="Yan T."/>
            <person name="Shi P."/>
            <person name="Liu M."/>
            <person name="Fu X."/>
            <person name="Pan Q."/>
            <person name="Wang Y."/>
            <person name="Lv Z."/>
            <person name="Lu X."/>
            <person name="Zhang F."/>
            <person name="Jiang W."/>
            <person name="Ma Y."/>
            <person name="Chen M."/>
            <person name="Hao X."/>
            <person name="Li L."/>
            <person name="Tang Y."/>
            <person name="Lv G."/>
            <person name="Zhou Y."/>
            <person name="Sun X."/>
            <person name="Brodelius P.E."/>
            <person name="Rose J.K.C."/>
            <person name="Tang K."/>
        </authorList>
    </citation>
    <scope>NUCLEOTIDE SEQUENCE [LARGE SCALE GENOMIC DNA]</scope>
    <source>
        <strain evidence="5">cv. Huhao1</strain>
        <tissue evidence="4">Leaf</tissue>
    </source>
</reference>
<dbReference type="Gene3D" id="3.10.20.90">
    <property type="entry name" value="Phosphatidylinositol 3-kinase Catalytic Subunit, Chain A, domain 1"/>
    <property type="match status" value="1"/>
</dbReference>
<name>A0A2U1Q7P6_ARTAN</name>
<dbReference type="GO" id="GO:0003729">
    <property type="term" value="F:mRNA binding"/>
    <property type="evidence" value="ECO:0007669"/>
    <property type="project" value="UniProtKB-ARBA"/>
</dbReference>
<keyword evidence="5" id="KW-1185">Reference proteome</keyword>
<sequence length="227" mass="25833">MDNHQLIEVLCLDKSILEEELECYKVEVEIMQILIKTPTSNGSIRETPPVPEGAMKIFILRVVQKTICLQGHKLSLKMTCIVPFLKILITYMVGTPLIWARRGRMKIFVETITGNMIPLDDVAECCSIKNLELVYGGEKLDDNLGLGYYYIQNESLRLVDDDDDNSPMMEMRIYVKIVANGKTIDLEVKSSDTNENVKAKIQEKEDIPADKQLFLPQTRHKDGLTLV</sequence>
<comment type="caution">
    <text evidence="4">The sequence shown here is derived from an EMBL/GenBank/DDBJ whole genome shotgun (WGS) entry which is preliminary data.</text>
</comment>
<dbReference type="InterPro" id="IPR050158">
    <property type="entry name" value="Ubiquitin_ubiquitin-like"/>
</dbReference>
<feature type="domain" description="Ubiquitin-like" evidence="3">
    <location>
        <begin position="171"/>
        <end position="227"/>
    </location>
</feature>
<keyword evidence="2" id="KW-0832">Ubl conjugation</keyword>
<dbReference type="PRINTS" id="PR00348">
    <property type="entry name" value="UBIQUITIN"/>
</dbReference>
<evidence type="ECO:0000259" key="3">
    <source>
        <dbReference type="PROSITE" id="PS50053"/>
    </source>
</evidence>
<gene>
    <name evidence="4" type="ORF">CTI12_AA043730</name>
</gene>
<protein>
    <recommendedName>
        <fullName evidence="3">Ubiquitin-like domain-containing protein</fullName>
    </recommendedName>
</protein>
<dbReference type="InterPro" id="IPR019956">
    <property type="entry name" value="Ubiquitin_dom"/>
</dbReference>
<evidence type="ECO:0000313" key="5">
    <source>
        <dbReference type="Proteomes" id="UP000245207"/>
    </source>
</evidence>
<dbReference type="PROSITE" id="PS50053">
    <property type="entry name" value="UBIQUITIN_2"/>
    <property type="match status" value="1"/>
</dbReference>
<proteinExistence type="predicted"/>
<dbReference type="SUPFAM" id="SSF54236">
    <property type="entry name" value="Ubiquitin-like"/>
    <property type="match status" value="1"/>
</dbReference>
<organism evidence="4 5">
    <name type="scientific">Artemisia annua</name>
    <name type="common">Sweet wormwood</name>
    <dbReference type="NCBI Taxonomy" id="35608"/>
    <lineage>
        <taxon>Eukaryota</taxon>
        <taxon>Viridiplantae</taxon>
        <taxon>Streptophyta</taxon>
        <taxon>Embryophyta</taxon>
        <taxon>Tracheophyta</taxon>
        <taxon>Spermatophyta</taxon>
        <taxon>Magnoliopsida</taxon>
        <taxon>eudicotyledons</taxon>
        <taxon>Gunneridae</taxon>
        <taxon>Pentapetalae</taxon>
        <taxon>asterids</taxon>
        <taxon>campanulids</taxon>
        <taxon>Asterales</taxon>
        <taxon>Asteraceae</taxon>
        <taxon>Asteroideae</taxon>
        <taxon>Anthemideae</taxon>
        <taxon>Artemisiinae</taxon>
        <taxon>Artemisia</taxon>
    </lineage>
</organism>
<dbReference type="InterPro" id="IPR000626">
    <property type="entry name" value="Ubiquitin-like_dom"/>
</dbReference>